<evidence type="ECO:0000256" key="5">
    <source>
        <dbReference type="ARBA" id="ARBA00022692"/>
    </source>
</evidence>
<dbReference type="EMBL" id="SRXW01000002">
    <property type="protein sequence ID" value="TGY89129.1"/>
    <property type="molecule type" value="Genomic_DNA"/>
</dbReference>
<gene>
    <name evidence="13" type="ORF">E5163_08365</name>
</gene>
<feature type="binding site" evidence="11">
    <location>
        <position position="314"/>
    </location>
    <ligand>
        <name>K(+)</name>
        <dbReference type="ChEBI" id="CHEBI:29103"/>
    </ligand>
</feature>
<evidence type="ECO:0000256" key="9">
    <source>
        <dbReference type="ARBA" id="ARBA00023136"/>
    </source>
</evidence>
<comment type="similarity">
    <text evidence="10">Belongs to the TrkH potassium transport family.</text>
</comment>
<organism evidence="13 14">
    <name type="scientific">Marinicauda algicola</name>
    <dbReference type="NCBI Taxonomy" id="2029849"/>
    <lineage>
        <taxon>Bacteria</taxon>
        <taxon>Pseudomonadati</taxon>
        <taxon>Pseudomonadota</taxon>
        <taxon>Alphaproteobacteria</taxon>
        <taxon>Maricaulales</taxon>
        <taxon>Maricaulaceae</taxon>
        <taxon>Marinicauda</taxon>
    </lineage>
</organism>
<keyword evidence="10" id="KW-0997">Cell inner membrane</keyword>
<evidence type="ECO:0000313" key="13">
    <source>
        <dbReference type="EMBL" id="TGY89129.1"/>
    </source>
</evidence>
<feature type="binding site" evidence="11">
    <location>
        <position position="220"/>
    </location>
    <ligand>
        <name>K(+)</name>
        <dbReference type="ChEBI" id="CHEBI:29103"/>
    </ligand>
</feature>
<evidence type="ECO:0000256" key="2">
    <source>
        <dbReference type="ARBA" id="ARBA00022448"/>
    </source>
</evidence>
<keyword evidence="8 10" id="KW-0406">Ion transport</keyword>
<feature type="binding site" evidence="11">
    <location>
        <position position="111"/>
    </location>
    <ligand>
        <name>K(+)</name>
        <dbReference type="ChEBI" id="CHEBI:29103"/>
    </ligand>
</feature>
<proteinExistence type="inferred from homology"/>
<evidence type="ECO:0000313" key="14">
    <source>
        <dbReference type="Proteomes" id="UP000308054"/>
    </source>
</evidence>
<feature type="transmembrane region" description="Helical" evidence="12">
    <location>
        <begin position="69"/>
        <end position="89"/>
    </location>
</feature>
<keyword evidence="7 12" id="KW-1133">Transmembrane helix</keyword>
<feature type="binding site" evidence="11">
    <location>
        <position position="112"/>
    </location>
    <ligand>
        <name>K(+)</name>
        <dbReference type="ChEBI" id="CHEBI:29103"/>
    </ligand>
</feature>
<keyword evidence="2 10" id="KW-0813">Transport</keyword>
<dbReference type="GO" id="GO:0015379">
    <property type="term" value="F:potassium:chloride symporter activity"/>
    <property type="evidence" value="ECO:0007669"/>
    <property type="project" value="InterPro"/>
</dbReference>
<dbReference type="AlphaFoldDB" id="A0A4V6RF50"/>
<evidence type="ECO:0000256" key="12">
    <source>
        <dbReference type="SAM" id="Phobius"/>
    </source>
</evidence>
<dbReference type="PANTHER" id="PTHR32024:SF3">
    <property type="entry name" value="TRK SYSTEM POTASSIUM UPTAKE PROTEIN"/>
    <property type="match status" value="1"/>
</dbReference>
<evidence type="ECO:0000256" key="4">
    <source>
        <dbReference type="ARBA" id="ARBA00022538"/>
    </source>
</evidence>
<comment type="caution">
    <text evidence="13">The sequence shown here is derived from an EMBL/GenBank/DDBJ whole genome shotgun (WGS) entry which is preliminary data.</text>
</comment>
<comment type="subcellular location">
    <subcellularLocation>
        <location evidence="10">Cell inner membrane</location>
        <topology evidence="10">Multi-pass membrane protein</topology>
    </subcellularLocation>
    <subcellularLocation>
        <location evidence="1">Cell membrane</location>
        <topology evidence="1">Multi-pass membrane protein</topology>
    </subcellularLocation>
</comment>
<reference evidence="13 14" key="1">
    <citation type="journal article" date="2017" name="Int. J. Syst. Evol. Microbiol.">
        <title>Marinicauda algicola sp. nov., isolated from a marine red alga Rhodosorus marinus.</title>
        <authorList>
            <person name="Jeong S.E."/>
            <person name="Jeon S.H."/>
            <person name="Chun B.H."/>
            <person name="Kim D.W."/>
            <person name="Jeon C.O."/>
        </authorList>
    </citation>
    <scope>NUCLEOTIDE SEQUENCE [LARGE SCALE GENOMIC DNA]</scope>
    <source>
        <strain evidence="13 14">JCM 31718</strain>
    </source>
</reference>
<feature type="binding site" evidence="11">
    <location>
        <position position="432"/>
    </location>
    <ligand>
        <name>K(+)</name>
        <dbReference type="ChEBI" id="CHEBI:29103"/>
    </ligand>
</feature>
<keyword evidence="4 10" id="KW-0633">Potassium transport</keyword>
<protein>
    <recommendedName>
        <fullName evidence="10">Trk system potassium uptake protein</fullName>
    </recommendedName>
</protein>
<name>A0A4V6RF50_9PROT</name>
<evidence type="ECO:0000256" key="1">
    <source>
        <dbReference type="ARBA" id="ARBA00004651"/>
    </source>
</evidence>
<feature type="transmembrane region" description="Helical" evidence="12">
    <location>
        <begin position="178"/>
        <end position="202"/>
    </location>
</feature>
<feature type="transmembrane region" description="Helical" evidence="12">
    <location>
        <begin position="133"/>
        <end position="157"/>
    </location>
</feature>
<feature type="binding site" evidence="11">
    <location>
        <position position="315"/>
    </location>
    <ligand>
        <name>K(+)</name>
        <dbReference type="ChEBI" id="CHEBI:29103"/>
    </ligand>
</feature>
<feature type="transmembrane region" description="Helical" evidence="12">
    <location>
        <begin position="393"/>
        <end position="416"/>
    </location>
</feature>
<dbReference type="RefSeq" id="WP_135995668.1">
    <property type="nucleotide sequence ID" value="NZ_CP071057.1"/>
</dbReference>
<comment type="function">
    <text evidence="10">Low-affinity potassium transport system. Interacts with Trk system potassium uptake protein TrkA.</text>
</comment>
<evidence type="ECO:0000256" key="8">
    <source>
        <dbReference type="ARBA" id="ARBA00023065"/>
    </source>
</evidence>
<feature type="transmembrane region" description="Helical" evidence="12">
    <location>
        <begin position="36"/>
        <end position="57"/>
    </location>
</feature>
<dbReference type="InterPro" id="IPR004772">
    <property type="entry name" value="TrkH"/>
</dbReference>
<keyword evidence="14" id="KW-1185">Reference proteome</keyword>
<evidence type="ECO:0000256" key="3">
    <source>
        <dbReference type="ARBA" id="ARBA00022475"/>
    </source>
</evidence>
<accession>A0A4V6RF50</accession>
<evidence type="ECO:0000256" key="11">
    <source>
        <dbReference type="PIRSR" id="PIRSR006247-1"/>
    </source>
</evidence>
<dbReference type="PIRSF" id="PIRSF006247">
    <property type="entry name" value="TrkH"/>
    <property type="match status" value="1"/>
</dbReference>
<evidence type="ECO:0000256" key="10">
    <source>
        <dbReference type="PIRNR" id="PIRNR006247"/>
    </source>
</evidence>
<dbReference type="InterPro" id="IPR003445">
    <property type="entry name" value="Cat_transpt"/>
</dbReference>
<dbReference type="GO" id="GO:0005886">
    <property type="term" value="C:plasma membrane"/>
    <property type="evidence" value="ECO:0007669"/>
    <property type="project" value="UniProtKB-SubCell"/>
</dbReference>
<dbReference type="GO" id="GO:0046872">
    <property type="term" value="F:metal ion binding"/>
    <property type="evidence" value="ECO:0007669"/>
    <property type="project" value="UniProtKB-KW"/>
</dbReference>
<dbReference type="OrthoDB" id="9810952at2"/>
<sequence>MRHFQIVFLILGLLYLGLAALAALVAITSLGLADGAAGGFFECAVAAGFIGGVLAMAGRGAAMDLEFRAAVALTVGAWIGMPLLASIPFTTGPVSLSFTDAVFEAVSGITTTGSTVMAGLDETAPTILFWRSLLQWIGGIGIIGLSIAILPFLRVGGMQLFQLESSDRSSDRVIARPGNLALIIAGLYVSLTLVCALSYGAAGMTGFEAVNHAMTTVSTGGYSTSDGSMGHFAAGAHWVGIVFMLGGAIPFLTYVRILSRREARRPGAFEEVGGLLLLVAGFTLVIIAARLALPGEDEGLIRVSLFNTISVITTTGYAVGDYQAWGPLALAAFFILTFLGGCAGSTSGGFKTFRIQIMVKSIWRTLQQAPLPHSVVVSRHAGQKLSNADIASVALFAGLYVATFAAGAILLAAFGLDFVTAITASATAVANVGPGLGDVIGPAGNFIPLPDDAKWVLCLIMILGRLEIITILLMITPRFWGR</sequence>
<evidence type="ECO:0000256" key="6">
    <source>
        <dbReference type="ARBA" id="ARBA00022958"/>
    </source>
</evidence>
<evidence type="ECO:0000256" key="7">
    <source>
        <dbReference type="ARBA" id="ARBA00022989"/>
    </source>
</evidence>
<keyword evidence="9 10" id="KW-0472">Membrane</keyword>
<dbReference type="Pfam" id="PF02386">
    <property type="entry name" value="TrkH"/>
    <property type="match status" value="2"/>
</dbReference>
<feature type="transmembrane region" description="Helical" evidence="12">
    <location>
        <begin position="7"/>
        <end position="30"/>
    </location>
</feature>
<keyword evidence="5 12" id="KW-0812">Transmembrane</keyword>
<keyword evidence="6 10" id="KW-0630">Potassium</keyword>
<feature type="transmembrane region" description="Helical" evidence="12">
    <location>
        <begin position="453"/>
        <end position="475"/>
    </location>
</feature>
<feature type="transmembrane region" description="Helical" evidence="12">
    <location>
        <begin position="328"/>
        <end position="350"/>
    </location>
</feature>
<dbReference type="Proteomes" id="UP000308054">
    <property type="component" value="Unassembled WGS sequence"/>
</dbReference>
<keyword evidence="3 10" id="KW-1003">Cell membrane</keyword>
<dbReference type="PANTHER" id="PTHR32024">
    <property type="entry name" value="TRK SYSTEM POTASSIUM UPTAKE PROTEIN TRKG-RELATED"/>
    <property type="match status" value="1"/>
</dbReference>
<keyword evidence="11" id="KW-0479">Metal-binding</keyword>
<feature type="transmembrane region" description="Helical" evidence="12">
    <location>
        <begin position="275"/>
        <end position="293"/>
    </location>
</feature>
<feature type="transmembrane region" description="Helical" evidence="12">
    <location>
        <begin position="235"/>
        <end position="255"/>
    </location>
</feature>
<feature type="binding site" evidence="11">
    <location>
        <position position="431"/>
    </location>
    <ligand>
        <name>K(+)</name>
        <dbReference type="ChEBI" id="CHEBI:29103"/>
    </ligand>
</feature>